<comment type="caution">
    <text evidence="2">The sequence shown here is derived from an EMBL/GenBank/DDBJ whole genome shotgun (WGS) entry which is preliminary data.</text>
</comment>
<sequence>MNRSFTSVALRVVLISTFCSSVFVSCRKDSKSGTDTTGGTGTTTTAVTDEDSLKYLMYHTMQVSYVDGGRSTTTSLPTYYWYSQVPTLDPVNSTYATADALLEVMKTYSKGTGTTALDRYSFLDRTGSLSSALQDGVSEVNKKISATGSLGMEVSYASDGNKTYLYILYADKNSPAGLQGLTRGDEITAINGDTAISYDGSTGAHTTKVVNAIYNSSSVTLKVTKGYTKAVNTYTVNAGTYNINPVLFDTLYTIGGQKTGYFVFYTFTSTINTKGAYTNTKTILDNLFGKFKSEGVTNLIVDLRYNGGGSVATAEYLDSAIAPASAASKAMYYYLYNDKLTANMNEAGLEASVNYPSNTGGLALSNVFFITSKNTASASELTLNNLKPYMSVKLVGDSTYGKPVGFITFTINKYDSTHTEKYLADLYAINFATQNANHVGGYYSGIAPDQQAYDYINVPWGNSNDNNLEYIFNYISNGSFARSAARIAAASTLNLRASIPTSIASPRFNGMVDYRLGKRLKN</sequence>
<dbReference type="GO" id="GO:0008236">
    <property type="term" value="F:serine-type peptidase activity"/>
    <property type="evidence" value="ECO:0007669"/>
    <property type="project" value="InterPro"/>
</dbReference>
<dbReference type="Pfam" id="PF03572">
    <property type="entry name" value="Peptidase_S41"/>
    <property type="match status" value="1"/>
</dbReference>
<gene>
    <name evidence="2" type="ORF">GO495_07715</name>
</gene>
<dbReference type="InterPro" id="IPR036034">
    <property type="entry name" value="PDZ_sf"/>
</dbReference>
<dbReference type="Gene3D" id="3.90.226.10">
    <property type="entry name" value="2-enoyl-CoA Hydratase, Chain A, domain 1"/>
    <property type="match status" value="1"/>
</dbReference>
<reference evidence="2 3" key="1">
    <citation type="submission" date="2019-12" db="EMBL/GenBank/DDBJ databases">
        <title>The draft genomic sequence of strain Chitinophaga oryziterrae JCM 16595.</title>
        <authorList>
            <person name="Zhang X."/>
        </authorList>
    </citation>
    <scope>NUCLEOTIDE SEQUENCE [LARGE SCALE GENOMIC DNA]</scope>
    <source>
        <strain evidence="2 3">JCM 16595</strain>
    </source>
</reference>
<dbReference type="Gene3D" id="2.30.42.10">
    <property type="match status" value="1"/>
</dbReference>
<keyword evidence="3" id="KW-1185">Reference proteome</keyword>
<dbReference type="InterPro" id="IPR005151">
    <property type="entry name" value="Tail-specific_protease"/>
</dbReference>
<dbReference type="SMART" id="SM00228">
    <property type="entry name" value="PDZ"/>
    <property type="match status" value="1"/>
</dbReference>
<dbReference type="AlphaFoldDB" id="A0A6N8J5C7"/>
<organism evidence="2 3">
    <name type="scientific">Chitinophaga oryziterrae</name>
    <dbReference type="NCBI Taxonomy" id="1031224"/>
    <lineage>
        <taxon>Bacteria</taxon>
        <taxon>Pseudomonadati</taxon>
        <taxon>Bacteroidota</taxon>
        <taxon>Chitinophagia</taxon>
        <taxon>Chitinophagales</taxon>
        <taxon>Chitinophagaceae</taxon>
        <taxon>Chitinophaga</taxon>
    </lineage>
</organism>
<evidence type="ECO:0000313" key="2">
    <source>
        <dbReference type="EMBL" id="MVT40465.1"/>
    </source>
</evidence>
<proteinExistence type="predicted"/>
<dbReference type="PANTHER" id="PTHR32060">
    <property type="entry name" value="TAIL-SPECIFIC PROTEASE"/>
    <property type="match status" value="1"/>
</dbReference>
<dbReference type="PANTHER" id="PTHR32060:SF30">
    <property type="entry name" value="CARBOXY-TERMINAL PROCESSING PROTEASE CTPA"/>
    <property type="match status" value="1"/>
</dbReference>
<dbReference type="GO" id="GO:0006508">
    <property type="term" value="P:proteolysis"/>
    <property type="evidence" value="ECO:0007669"/>
    <property type="project" value="InterPro"/>
</dbReference>
<evidence type="ECO:0000313" key="3">
    <source>
        <dbReference type="Proteomes" id="UP000468388"/>
    </source>
</evidence>
<dbReference type="Proteomes" id="UP000468388">
    <property type="component" value="Unassembled WGS sequence"/>
</dbReference>
<dbReference type="RefSeq" id="WP_157299148.1">
    <property type="nucleotide sequence ID" value="NZ_BAAAZB010000010.1"/>
</dbReference>
<dbReference type="OrthoDB" id="7168509at2"/>
<dbReference type="GO" id="GO:0007165">
    <property type="term" value="P:signal transduction"/>
    <property type="evidence" value="ECO:0007669"/>
    <property type="project" value="TreeGrafter"/>
</dbReference>
<dbReference type="InterPro" id="IPR029045">
    <property type="entry name" value="ClpP/crotonase-like_dom_sf"/>
</dbReference>
<feature type="domain" description="PDZ" evidence="1">
    <location>
        <begin position="139"/>
        <end position="197"/>
    </location>
</feature>
<dbReference type="EMBL" id="WRXO01000002">
    <property type="protein sequence ID" value="MVT40465.1"/>
    <property type="molecule type" value="Genomic_DNA"/>
</dbReference>
<accession>A0A6N8J5C7</accession>
<name>A0A6N8J5C7_9BACT</name>
<protein>
    <recommendedName>
        <fullName evidence="1">PDZ domain-containing protein</fullName>
    </recommendedName>
</protein>
<dbReference type="GO" id="GO:0030288">
    <property type="term" value="C:outer membrane-bounded periplasmic space"/>
    <property type="evidence" value="ECO:0007669"/>
    <property type="project" value="TreeGrafter"/>
</dbReference>
<dbReference type="GO" id="GO:0004175">
    <property type="term" value="F:endopeptidase activity"/>
    <property type="evidence" value="ECO:0007669"/>
    <property type="project" value="TreeGrafter"/>
</dbReference>
<dbReference type="SMART" id="SM00245">
    <property type="entry name" value="TSPc"/>
    <property type="match status" value="1"/>
</dbReference>
<dbReference type="InterPro" id="IPR001478">
    <property type="entry name" value="PDZ"/>
</dbReference>
<dbReference type="SUPFAM" id="SSF52096">
    <property type="entry name" value="ClpP/crotonase"/>
    <property type="match status" value="1"/>
</dbReference>
<evidence type="ECO:0000259" key="1">
    <source>
        <dbReference type="PROSITE" id="PS50106"/>
    </source>
</evidence>
<dbReference type="Gene3D" id="3.30.750.170">
    <property type="match status" value="1"/>
</dbReference>
<dbReference type="PROSITE" id="PS50106">
    <property type="entry name" value="PDZ"/>
    <property type="match status" value="1"/>
</dbReference>
<dbReference type="PROSITE" id="PS51257">
    <property type="entry name" value="PROKAR_LIPOPROTEIN"/>
    <property type="match status" value="1"/>
</dbReference>
<dbReference type="SUPFAM" id="SSF50156">
    <property type="entry name" value="PDZ domain-like"/>
    <property type="match status" value="1"/>
</dbReference>